<dbReference type="EMBL" id="BPLR01007053">
    <property type="protein sequence ID" value="GIY14276.1"/>
    <property type="molecule type" value="Genomic_DNA"/>
</dbReference>
<evidence type="ECO:0000313" key="1">
    <source>
        <dbReference type="EMBL" id="GIY14276.1"/>
    </source>
</evidence>
<accession>A0AAV4R1U0</accession>
<organism evidence="1 2">
    <name type="scientific">Caerostris extrusa</name>
    <name type="common">Bark spider</name>
    <name type="synonym">Caerostris bankana</name>
    <dbReference type="NCBI Taxonomy" id="172846"/>
    <lineage>
        <taxon>Eukaryota</taxon>
        <taxon>Metazoa</taxon>
        <taxon>Ecdysozoa</taxon>
        <taxon>Arthropoda</taxon>
        <taxon>Chelicerata</taxon>
        <taxon>Arachnida</taxon>
        <taxon>Araneae</taxon>
        <taxon>Araneomorphae</taxon>
        <taxon>Entelegynae</taxon>
        <taxon>Araneoidea</taxon>
        <taxon>Araneidae</taxon>
        <taxon>Caerostris</taxon>
    </lineage>
</organism>
<proteinExistence type="predicted"/>
<reference evidence="1 2" key="1">
    <citation type="submission" date="2021-06" db="EMBL/GenBank/DDBJ databases">
        <title>Caerostris extrusa draft genome.</title>
        <authorList>
            <person name="Kono N."/>
            <person name="Arakawa K."/>
        </authorList>
    </citation>
    <scope>NUCLEOTIDE SEQUENCE [LARGE SCALE GENOMIC DNA]</scope>
</reference>
<name>A0AAV4R1U0_CAEEX</name>
<comment type="caution">
    <text evidence="1">The sequence shown here is derived from an EMBL/GenBank/DDBJ whole genome shotgun (WGS) entry which is preliminary data.</text>
</comment>
<dbReference type="Proteomes" id="UP001054945">
    <property type="component" value="Unassembled WGS sequence"/>
</dbReference>
<evidence type="ECO:0000313" key="2">
    <source>
        <dbReference type="Proteomes" id="UP001054945"/>
    </source>
</evidence>
<gene>
    <name evidence="1" type="ORF">CEXT_356031</name>
</gene>
<keyword evidence="2" id="KW-1185">Reference proteome</keyword>
<sequence>MFLTSTEQIIDPRTCFPNIRRKRREKRCSYHHSFDLMDEQSTIVQRIRCGKHREDLMLQLSAHFRFKYSTLRLLLRSKINPISFERPYYK</sequence>
<protein>
    <submittedName>
        <fullName evidence="1">Uncharacterized protein</fullName>
    </submittedName>
</protein>
<dbReference type="AlphaFoldDB" id="A0AAV4R1U0"/>